<name>A0A939C7J7_9ARCH</name>
<organism evidence="1 2">
    <name type="scientific">Candidatus Iainarchaeum sp</name>
    <dbReference type="NCBI Taxonomy" id="3101447"/>
    <lineage>
        <taxon>Archaea</taxon>
        <taxon>Candidatus Iainarchaeota</taxon>
        <taxon>Candidatus Iainarchaeia</taxon>
        <taxon>Candidatus Iainarchaeales</taxon>
        <taxon>Candidatus Iainarchaeaceae</taxon>
        <taxon>Candidatus Iainarchaeum</taxon>
    </lineage>
</organism>
<comment type="caution">
    <text evidence="1">The sequence shown here is derived from an EMBL/GenBank/DDBJ whole genome shotgun (WGS) entry which is preliminary data.</text>
</comment>
<evidence type="ECO:0000313" key="2">
    <source>
        <dbReference type="Proteomes" id="UP000809243"/>
    </source>
</evidence>
<accession>A0A939C7J7</accession>
<evidence type="ECO:0000313" key="1">
    <source>
        <dbReference type="EMBL" id="MBN2067729.1"/>
    </source>
</evidence>
<proteinExistence type="predicted"/>
<reference evidence="1" key="1">
    <citation type="submission" date="2021-01" db="EMBL/GenBank/DDBJ databases">
        <title>Active Sulfur Cycling in an Early Earth Analoge.</title>
        <authorList>
            <person name="Hahn C.R."/>
            <person name="Youssef N.H."/>
            <person name="Elshahed M."/>
        </authorList>
    </citation>
    <scope>NUCLEOTIDE SEQUENCE</scope>
    <source>
        <strain evidence="1">Zod_Metabat.1151</strain>
    </source>
</reference>
<dbReference type="EMBL" id="JAFGDB010000077">
    <property type="protein sequence ID" value="MBN2067729.1"/>
    <property type="molecule type" value="Genomic_DNA"/>
</dbReference>
<dbReference type="Proteomes" id="UP000809243">
    <property type="component" value="Unassembled WGS sequence"/>
</dbReference>
<dbReference type="AlphaFoldDB" id="A0A939C7J7"/>
<protein>
    <submittedName>
        <fullName evidence="1">Uncharacterized protein</fullName>
    </submittedName>
</protein>
<sequence length="46" mass="5107">MKCPKCGVEMRRVGLEQLSGAEVFATLECPACHYRTQQKQGRPGLV</sequence>
<gene>
    <name evidence="1" type="ORF">JW744_04640</name>
</gene>